<dbReference type="GO" id="GO:0000139">
    <property type="term" value="C:Golgi membrane"/>
    <property type="evidence" value="ECO:0007669"/>
    <property type="project" value="UniProtKB-SubCell"/>
</dbReference>
<proteinExistence type="predicted"/>
<dbReference type="GeneTree" id="ENSGT00940000174954"/>
<keyword evidence="4" id="KW-0653">Protein transport</keyword>
<keyword evidence="12" id="KW-1185">Reference proteome</keyword>
<reference evidence="11" key="1">
    <citation type="submission" date="2020-07" db="EMBL/GenBank/DDBJ databases">
        <title>A long reads based de novo assembly of the rainbow trout Arlee double haploid line genome.</title>
        <authorList>
            <person name="Gao G."/>
            <person name="Palti Y."/>
        </authorList>
    </citation>
    <scope>NUCLEOTIDE SEQUENCE [LARGE SCALE GENOMIC DNA]</scope>
</reference>
<keyword evidence="6" id="KW-0333">Golgi apparatus</keyword>
<protein>
    <submittedName>
        <fullName evidence="11">Bet1 golgi vesicular membrane trafficking protein-like</fullName>
    </submittedName>
</protein>
<feature type="domain" description="T-SNARE coiled-coil homology" evidence="10">
    <location>
        <begin position="49"/>
        <end position="90"/>
    </location>
</feature>
<dbReference type="Proteomes" id="UP000694395">
    <property type="component" value="Chromosome 30"/>
</dbReference>
<keyword evidence="7" id="KW-0175">Coiled coil</keyword>
<dbReference type="Gene3D" id="1.20.5.110">
    <property type="match status" value="1"/>
</dbReference>
<keyword evidence="8" id="KW-0472">Membrane</keyword>
<evidence type="ECO:0000256" key="1">
    <source>
        <dbReference type="ARBA" id="ARBA00004394"/>
    </source>
</evidence>
<comment type="subcellular location">
    <subcellularLocation>
        <location evidence="9">Endomembrane system</location>
        <topology evidence="9">Single-pass type IV membrane protein</topology>
    </subcellularLocation>
    <subcellularLocation>
        <location evidence="1">Golgi apparatus membrane</location>
    </subcellularLocation>
</comment>
<sequence>MYLVCIAIIFPPQSLHPNSAVVSTGFRKFADTSTAKMADWNRGQGAVDDMLDAENKLMADNLASKVSRLKSLAYDIDKEAEDQNSYLDGMVNLEWGQGNLNVAVCSKWLSSSASNEFPDVCSSKFNQSTLPFLFLGFQFSECYRTVDWQCEEVLWHGAIWKRQSQNPLLCLSRTGLCLLPALLSHLQGPELKSFNKNGNLVWLATFLSVIPRKTKYKLLL</sequence>
<dbReference type="Ensembl" id="ENSOMYT00000162228.1">
    <property type="protein sequence ID" value="ENSOMYP00000110419.1"/>
    <property type="gene ID" value="ENSOMYG00000071324.1"/>
</dbReference>
<keyword evidence="3" id="KW-0812">Transmembrane</keyword>
<evidence type="ECO:0000256" key="3">
    <source>
        <dbReference type="ARBA" id="ARBA00022692"/>
    </source>
</evidence>
<evidence type="ECO:0000256" key="5">
    <source>
        <dbReference type="ARBA" id="ARBA00022989"/>
    </source>
</evidence>
<dbReference type="PROSITE" id="PS50192">
    <property type="entry name" value="T_SNARE"/>
    <property type="match status" value="1"/>
</dbReference>
<evidence type="ECO:0000313" key="12">
    <source>
        <dbReference type="Proteomes" id="UP000694395"/>
    </source>
</evidence>
<dbReference type="AlphaFoldDB" id="A0A8K9UH04"/>
<dbReference type="PANTHER" id="PTHR12791">
    <property type="entry name" value="GOLGI SNARE BET1-RELATED"/>
    <property type="match status" value="1"/>
</dbReference>
<dbReference type="GO" id="GO:0015031">
    <property type="term" value="P:protein transport"/>
    <property type="evidence" value="ECO:0007669"/>
    <property type="project" value="UniProtKB-KW"/>
</dbReference>
<evidence type="ECO:0000259" key="10">
    <source>
        <dbReference type="PROSITE" id="PS50192"/>
    </source>
</evidence>
<evidence type="ECO:0000256" key="2">
    <source>
        <dbReference type="ARBA" id="ARBA00022448"/>
    </source>
</evidence>
<evidence type="ECO:0000256" key="9">
    <source>
        <dbReference type="ARBA" id="ARBA00046280"/>
    </source>
</evidence>
<gene>
    <name evidence="11" type="primary">bet1l</name>
</gene>
<evidence type="ECO:0000256" key="6">
    <source>
        <dbReference type="ARBA" id="ARBA00023034"/>
    </source>
</evidence>
<reference evidence="11" key="2">
    <citation type="submission" date="2025-08" db="UniProtKB">
        <authorList>
            <consortium name="Ensembl"/>
        </authorList>
    </citation>
    <scope>IDENTIFICATION</scope>
</reference>
<organism evidence="11 12">
    <name type="scientific">Oncorhynchus mykiss</name>
    <name type="common">Rainbow trout</name>
    <name type="synonym">Salmo gairdneri</name>
    <dbReference type="NCBI Taxonomy" id="8022"/>
    <lineage>
        <taxon>Eukaryota</taxon>
        <taxon>Metazoa</taxon>
        <taxon>Chordata</taxon>
        <taxon>Craniata</taxon>
        <taxon>Vertebrata</taxon>
        <taxon>Euteleostomi</taxon>
        <taxon>Actinopterygii</taxon>
        <taxon>Neopterygii</taxon>
        <taxon>Teleostei</taxon>
        <taxon>Protacanthopterygii</taxon>
        <taxon>Salmoniformes</taxon>
        <taxon>Salmonidae</taxon>
        <taxon>Salmoninae</taxon>
        <taxon>Oncorhynchus</taxon>
    </lineage>
</organism>
<name>A0A8K9UH04_ONCMY</name>
<evidence type="ECO:0000256" key="4">
    <source>
        <dbReference type="ARBA" id="ARBA00022927"/>
    </source>
</evidence>
<evidence type="ECO:0000256" key="7">
    <source>
        <dbReference type="ARBA" id="ARBA00023054"/>
    </source>
</evidence>
<dbReference type="CDD" id="cd15853">
    <property type="entry name" value="SNARE_Bet1"/>
    <property type="match status" value="1"/>
</dbReference>
<evidence type="ECO:0000256" key="8">
    <source>
        <dbReference type="ARBA" id="ARBA00023136"/>
    </source>
</evidence>
<reference evidence="11" key="3">
    <citation type="submission" date="2025-09" db="UniProtKB">
        <authorList>
            <consortium name="Ensembl"/>
        </authorList>
    </citation>
    <scope>IDENTIFICATION</scope>
</reference>
<keyword evidence="2" id="KW-0813">Transport</keyword>
<keyword evidence="5" id="KW-1133">Transmembrane helix</keyword>
<dbReference type="InterPro" id="IPR039899">
    <property type="entry name" value="BET1_SNARE"/>
</dbReference>
<dbReference type="SUPFAM" id="SSF58038">
    <property type="entry name" value="SNARE fusion complex"/>
    <property type="match status" value="1"/>
</dbReference>
<evidence type="ECO:0000313" key="11">
    <source>
        <dbReference type="Ensembl" id="ENSOMYP00000110419.1"/>
    </source>
</evidence>
<accession>A0A8K9UH04</accession>
<dbReference type="InterPro" id="IPR000727">
    <property type="entry name" value="T_SNARE_dom"/>
</dbReference>